<accession>A0A383BH18</accession>
<organism evidence="1">
    <name type="scientific">marine metagenome</name>
    <dbReference type="NCBI Taxonomy" id="408172"/>
    <lineage>
        <taxon>unclassified sequences</taxon>
        <taxon>metagenomes</taxon>
        <taxon>ecological metagenomes</taxon>
    </lineage>
</organism>
<protein>
    <submittedName>
        <fullName evidence="1">Uncharacterized protein</fullName>
    </submittedName>
</protein>
<name>A0A383BH18_9ZZZZ</name>
<feature type="non-terminal residue" evidence="1">
    <location>
        <position position="1"/>
    </location>
</feature>
<feature type="non-terminal residue" evidence="1">
    <location>
        <position position="28"/>
    </location>
</feature>
<dbReference type="AlphaFoldDB" id="A0A383BH18"/>
<proteinExistence type="predicted"/>
<sequence>SFLFSHDHVPNLINCLKRLRCLHDSQHL</sequence>
<gene>
    <name evidence="1" type="ORF">METZ01_LOCUS471602</name>
</gene>
<evidence type="ECO:0000313" key="1">
    <source>
        <dbReference type="EMBL" id="SVE18748.1"/>
    </source>
</evidence>
<dbReference type="EMBL" id="UINC01200041">
    <property type="protein sequence ID" value="SVE18748.1"/>
    <property type="molecule type" value="Genomic_DNA"/>
</dbReference>
<reference evidence="1" key="1">
    <citation type="submission" date="2018-05" db="EMBL/GenBank/DDBJ databases">
        <authorList>
            <person name="Lanie J.A."/>
            <person name="Ng W.-L."/>
            <person name="Kazmierczak K.M."/>
            <person name="Andrzejewski T.M."/>
            <person name="Davidsen T.M."/>
            <person name="Wayne K.J."/>
            <person name="Tettelin H."/>
            <person name="Glass J.I."/>
            <person name="Rusch D."/>
            <person name="Podicherti R."/>
            <person name="Tsui H.-C.T."/>
            <person name="Winkler M.E."/>
        </authorList>
    </citation>
    <scope>NUCLEOTIDE SEQUENCE</scope>
</reference>